<dbReference type="Gene3D" id="3.40.50.720">
    <property type="entry name" value="NAD(P)-binding Rossmann-like Domain"/>
    <property type="match status" value="1"/>
</dbReference>
<evidence type="ECO:0000313" key="2">
    <source>
        <dbReference type="Proteomes" id="UP000182334"/>
    </source>
</evidence>
<name>A0A1L0BU15_9ASCO</name>
<dbReference type="Pfam" id="PF00106">
    <property type="entry name" value="adh_short"/>
    <property type="match status" value="1"/>
</dbReference>
<evidence type="ECO:0000313" key="1">
    <source>
        <dbReference type="EMBL" id="SGZ54847.1"/>
    </source>
</evidence>
<dbReference type="InterPro" id="IPR002347">
    <property type="entry name" value="SDR_fam"/>
</dbReference>
<dbReference type="OrthoDB" id="4096546at2759"/>
<dbReference type="PRINTS" id="PR00081">
    <property type="entry name" value="GDHRDH"/>
</dbReference>
<dbReference type="PANTHER" id="PTHR45458">
    <property type="entry name" value="SHORT-CHAIN DEHYDROGENASE/REDUCTASE SDR"/>
    <property type="match status" value="1"/>
</dbReference>
<dbReference type="SUPFAM" id="SSF51735">
    <property type="entry name" value="NAD(P)-binding Rossmann-fold domains"/>
    <property type="match status" value="1"/>
</dbReference>
<keyword evidence="2" id="KW-1185">Reference proteome</keyword>
<dbReference type="EMBL" id="LT635760">
    <property type="protein sequence ID" value="SGZ54847.1"/>
    <property type="molecule type" value="Genomic_DNA"/>
</dbReference>
<dbReference type="GO" id="GO:0016616">
    <property type="term" value="F:oxidoreductase activity, acting on the CH-OH group of donors, NAD or NADP as acceptor"/>
    <property type="evidence" value="ECO:0007669"/>
    <property type="project" value="TreeGrafter"/>
</dbReference>
<reference evidence="1 2" key="1">
    <citation type="submission" date="2016-10" db="EMBL/GenBank/DDBJ databases">
        <authorList>
            <person name="de Groot N.N."/>
        </authorList>
    </citation>
    <scope>NUCLEOTIDE SEQUENCE [LARGE SCALE GENOMIC DNA]</scope>
    <source>
        <strain evidence="1 2">CBS 141442</strain>
    </source>
</reference>
<organism evidence="1 2">
    <name type="scientific">Sungouiella intermedia</name>
    <dbReference type="NCBI Taxonomy" id="45354"/>
    <lineage>
        <taxon>Eukaryota</taxon>
        <taxon>Fungi</taxon>
        <taxon>Dikarya</taxon>
        <taxon>Ascomycota</taxon>
        <taxon>Saccharomycotina</taxon>
        <taxon>Pichiomycetes</taxon>
        <taxon>Metschnikowiaceae</taxon>
        <taxon>Sungouiella</taxon>
    </lineage>
</organism>
<dbReference type="PANTHER" id="PTHR45458:SF3">
    <property type="entry name" value="CHAIN DEHYDROGENASE (ATSC), PUTATIVE-RELATED"/>
    <property type="match status" value="1"/>
</dbReference>
<accession>A0A1L0BU15</accession>
<gene>
    <name evidence="1" type="ORF">SAMEA4029010_CIC11G00000003069</name>
</gene>
<dbReference type="Proteomes" id="UP000182334">
    <property type="component" value="Chromosome V"/>
</dbReference>
<dbReference type="InterPro" id="IPR052184">
    <property type="entry name" value="SDR_enzymes"/>
</dbReference>
<dbReference type="AlphaFoldDB" id="A0A1L0BU15"/>
<dbReference type="InterPro" id="IPR036291">
    <property type="entry name" value="NAD(P)-bd_dom_sf"/>
</dbReference>
<sequence length="259" mass="28169">MTTTYFITGANRGIGYELAKKISENKDNVVVATTRSWARAEQLKELKRSNLEIIQLDVTHSVDQLKAALGKLKILQENGVDVFIQNAGIYLEAGASTATAPIEHYTDLFDANTLSGIKVYQAIYPYWIRENKGVTKKAVYVSSIVASMTGFVFPSFGYGLSKSALNFHAKHTAFEHSNSENPVLKESITITLHPGVVATDMGSAAIEKFRQNGGAIGLDLDKMVISPPRSASDIVKVIDGLKLEDTGSFISHDGAKIPF</sequence>
<protein>
    <submittedName>
        <fullName evidence="1">CIC11C00000003069</fullName>
    </submittedName>
</protein>
<proteinExistence type="predicted"/>